<evidence type="ECO:0000313" key="2">
    <source>
        <dbReference type="EMBL" id="BDY29298.1"/>
    </source>
</evidence>
<dbReference type="InterPro" id="IPR013813">
    <property type="entry name" value="Endoribo_LPSP/chorism_mut-like"/>
</dbReference>
<evidence type="ECO:0000313" key="1">
    <source>
        <dbReference type="EMBL" id="BBX34317.1"/>
    </source>
</evidence>
<dbReference type="PANTHER" id="PTHR43760">
    <property type="entry name" value="ENDORIBONUCLEASE-RELATED"/>
    <property type="match status" value="1"/>
</dbReference>
<evidence type="ECO:0000313" key="4">
    <source>
        <dbReference type="Proteomes" id="UP001241092"/>
    </source>
</evidence>
<dbReference type="PANTHER" id="PTHR43760:SF1">
    <property type="entry name" value="ENDORIBONUCLEASE L-PSP_CHORISMATE MUTASE-LIKE DOMAIN-CONTAINING PROTEIN"/>
    <property type="match status" value="1"/>
</dbReference>
<reference evidence="2" key="3">
    <citation type="submission" date="2023-03" db="EMBL/GenBank/DDBJ databases">
        <title>Draft genome sequence of a Mycolicibacterium mageritense strain H4_3_1 isolated from a hybrid biological-inorganic system reactor.</title>
        <authorList>
            <person name="Feng X."/>
            <person name="Kazama D."/>
            <person name="Sato K."/>
            <person name="Kobayashi H."/>
        </authorList>
    </citation>
    <scope>NUCLEOTIDE SEQUENCE</scope>
    <source>
        <strain evidence="2">H4_3_1</strain>
    </source>
</reference>
<dbReference type="CDD" id="cd02199">
    <property type="entry name" value="YjgF_YER057c_UK114_like_1"/>
    <property type="match status" value="1"/>
</dbReference>
<keyword evidence="3" id="KW-1185">Reference proteome</keyword>
<name>A0AAI8TQZ6_MYCME</name>
<dbReference type="InterPro" id="IPR035959">
    <property type="entry name" value="RutC-like_sf"/>
</dbReference>
<evidence type="ECO:0008006" key="5">
    <source>
        <dbReference type="Google" id="ProtNLM"/>
    </source>
</evidence>
<reference evidence="1" key="2">
    <citation type="submission" date="2020-02" db="EMBL/GenBank/DDBJ databases">
        <authorList>
            <person name="Matsumoto Y."/>
            <person name="Motooka D."/>
            <person name="Nakamura S."/>
        </authorList>
    </citation>
    <scope>NUCLEOTIDE SEQUENCE</scope>
    <source>
        <strain evidence="1">JCM 12375</strain>
    </source>
</reference>
<proteinExistence type="predicted"/>
<organism evidence="2 4">
    <name type="scientific">Mycolicibacterium mageritense</name>
    <name type="common">Mycobacterium mageritense</name>
    <dbReference type="NCBI Taxonomy" id="53462"/>
    <lineage>
        <taxon>Bacteria</taxon>
        <taxon>Bacillati</taxon>
        <taxon>Actinomycetota</taxon>
        <taxon>Actinomycetes</taxon>
        <taxon>Mycobacteriales</taxon>
        <taxon>Mycobacteriaceae</taxon>
        <taxon>Mycolicibacterium</taxon>
    </lineage>
</organism>
<evidence type="ECO:0000313" key="3">
    <source>
        <dbReference type="Proteomes" id="UP000465622"/>
    </source>
</evidence>
<dbReference type="EMBL" id="AP022567">
    <property type="protein sequence ID" value="BBX34317.1"/>
    <property type="molecule type" value="Genomic_DNA"/>
</dbReference>
<dbReference type="AlphaFoldDB" id="A0AAI8TQZ6"/>
<dbReference type="InterPro" id="IPR006175">
    <property type="entry name" value="YjgF/YER057c/UK114"/>
</dbReference>
<accession>A0AAI8TQZ6</accession>
<dbReference type="EMBL" id="AP027452">
    <property type="protein sequence ID" value="BDY29298.1"/>
    <property type="molecule type" value="Genomic_DNA"/>
</dbReference>
<sequence>MSVNAPSSFVTPIVEHDGIAYLSGQLPRLDGELVHRGRVGDTVDVDCARLAASLAAKACVDVLRAGLGDRFARLLKITGFVASAPDFTEQGKVLDAASRVFTETMGAAGEHARSAIGVAQLPHGACVEIEVIAAVKG</sequence>
<dbReference type="Proteomes" id="UP000465622">
    <property type="component" value="Chromosome"/>
</dbReference>
<dbReference type="SUPFAM" id="SSF55298">
    <property type="entry name" value="YjgF-like"/>
    <property type="match status" value="1"/>
</dbReference>
<gene>
    <name evidence="2" type="ORF">hbim_03236</name>
    <name evidence="1" type="ORF">MMAGJ_35990</name>
</gene>
<dbReference type="Gene3D" id="3.30.1330.40">
    <property type="entry name" value="RutC-like"/>
    <property type="match status" value="1"/>
</dbReference>
<dbReference type="Pfam" id="PF01042">
    <property type="entry name" value="Ribonuc_L-PSP"/>
    <property type="match status" value="1"/>
</dbReference>
<protein>
    <recommendedName>
        <fullName evidence="5">RidA family protein</fullName>
    </recommendedName>
</protein>
<reference evidence="1 3" key="1">
    <citation type="journal article" date="2019" name="Emerg. Microbes Infect.">
        <title>Comprehensive subspecies identification of 175 nontuberculous mycobacteria species based on 7547 genomic profiles.</title>
        <authorList>
            <person name="Matsumoto Y."/>
            <person name="Kinjo T."/>
            <person name="Motooka D."/>
            <person name="Nabeya D."/>
            <person name="Jung N."/>
            <person name="Uechi K."/>
            <person name="Horii T."/>
            <person name="Iida T."/>
            <person name="Fujita J."/>
            <person name="Nakamura S."/>
        </authorList>
    </citation>
    <scope>NUCLEOTIDE SEQUENCE [LARGE SCALE GENOMIC DNA]</scope>
    <source>
        <strain evidence="1 3">JCM 12375</strain>
    </source>
</reference>
<dbReference type="Proteomes" id="UP001241092">
    <property type="component" value="Chromosome"/>
</dbReference>